<keyword evidence="3" id="KW-1185">Reference proteome</keyword>
<dbReference type="OrthoDB" id="9182727at2"/>
<reference evidence="2 3" key="1">
    <citation type="submission" date="2019-02" db="EMBL/GenBank/DDBJ databases">
        <title>Draft genome sequences of novel Actinobacteria.</title>
        <authorList>
            <person name="Sahin N."/>
            <person name="Ay H."/>
            <person name="Saygin H."/>
        </authorList>
    </citation>
    <scope>NUCLEOTIDE SEQUENCE [LARGE SCALE GENOMIC DNA]</scope>
    <source>
        <strain evidence="2 3">KC603</strain>
    </source>
</reference>
<sequence length="388" mass="43646">MRAHFPEYFESPLEPEGFIKDALIILDANVLLSVYRLGVDAREEALKVLEDPVVMDRLWMPYQVGIEYLRNRRDVIDELPDAYTRVMESLKTVRKAVATAFGEGRRFESSRRAVQDSVGASLDQLSTLLGSLKDGDVAIIDPDDDQVMPRVERLFTDRVGTQPTMDVLKSRATEFLDFRMPNRVPPGYEDSAKDGLRRAGDYFIWCEILDHSTKVQRPFLFVTDERKGDWYEQSKGRRLGPRKELIAEFAQHSPHGYYQVSFDRFLELARAHLSLSIDDATIEEVEEVDEAAAKAADQANTRAVAAKIAQLYNLENATAANVAAINHAYAGFAARNREMVDNLVRQSNLTPRIYEQMAALAKTQNAAIRSAMLGRPSAADVNDSADEP</sequence>
<evidence type="ECO:0000313" key="2">
    <source>
        <dbReference type="EMBL" id="TDC54369.1"/>
    </source>
</evidence>
<comment type="caution">
    <text evidence="2">The sequence shown here is derived from an EMBL/GenBank/DDBJ whole genome shotgun (WGS) entry which is preliminary data.</text>
</comment>
<dbReference type="EMBL" id="SMKL01000004">
    <property type="protein sequence ID" value="TDC54369.1"/>
    <property type="molecule type" value="Genomic_DNA"/>
</dbReference>
<proteinExistence type="predicted"/>
<gene>
    <name evidence="2" type="ORF">E1212_02705</name>
</gene>
<dbReference type="RefSeq" id="WP_131978743.1">
    <property type="nucleotide sequence ID" value="NZ_SMKL01000004.1"/>
</dbReference>
<dbReference type="Pfam" id="PF18476">
    <property type="entry name" value="PIN_8"/>
    <property type="match status" value="1"/>
</dbReference>
<feature type="domain" description="PIN like" evidence="1">
    <location>
        <begin position="23"/>
        <end position="245"/>
    </location>
</feature>
<organism evidence="2 3">
    <name type="scientific">Jiangella ureilytica</name>
    <dbReference type="NCBI Taxonomy" id="2530374"/>
    <lineage>
        <taxon>Bacteria</taxon>
        <taxon>Bacillati</taxon>
        <taxon>Actinomycetota</taxon>
        <taxon>Actinomycetes</taxon>
        <taxon>Jiangellales</taxon>
        <taxon>Jiangellaceae</taxon>
        <taxon>Jiangella</taxon>
    </lineage>
</organism>
<evidence type="ECO:0000313" key="3">
    <source>
        <dbReference type="Proteomes" id="UP000295621"/>
    </source>
</evidence>
<dbReference type="InterPro" id="IPR041578">
    <property type="entry name" value="PIN_8"/>
</dbReference>
<evidence type="ECO:0000259" key="1">
    <source>
        <dbReference type="Pfam" id="PF18476"/>
    </source>
</evidence>
<accession>A0A4R4RY87</accession>
<name>A0A4R4RY87_9ACTN</name>
<dbReference type="AlphaFoldDB" id="A0A4R4RY87"/>
<dbReference type="Proteomes" id="UP000295621">
    <property type="component" value="Unassembled WGS sequence"/>
</dbReference>
<protein>
    <recommendedName>
        <fullName evidence="1">PIN like domain-containing protein</fullName>
    </recommendedName>
</protein>